<evidence type="ECO:0000313" key="1">
    <source>
        <dbReference type="EMBL" id="RON33692.1"/>
    </source>
</evidence>
<proteinExistence type="predicted"/>
<dbReference type="RefSeq" id="WP_123368053.1">
    <property type="nucleotide sequence ID" value="NZ_MOBO01000026.1"/>
</dbReference>
<gene>
    <name evidence="1" type="ORF">BK664_24645</name>
</gene>
<reference evidence="1 2" key="1">
    <citation type="submission" date="2016-10" db="EMBL/GenBank/DDBJ databases">
        <title>Comparative genome analysis of multiple Pseudomonas spp. focuses on biocontrol and plant growth promoting traits.</title>
        <authorList>
            <person name="Tao X.-Y."/>
            <person name="Taylor C.G."/>
        </authorList>
    </citation>
    <scope>NUCLEOTIDE SEQUENCE [LARGE SCALE GENOMIC DNA]</scope>
    <source>
        <strain evidence="1 2">38D4</strain>
    </source>
</reference>
<organism evidence="1 2">
    <name type="scientific">Pseudomonas brassicacearum</name>
    <dbReference type="NCBI Taxonomy" id="930166"/>
    <lineage>
        <taxon>Bacteria</taxon>
        <taxon>Pseudomonadati</taxon>
        <taxon>Pseudomonadota</taxon>
        <taxon>Gammaproteobacteria</taxon>
        <taxon>Pseudomonadales</taxon>
        <taxon>Pseudomonadaceae</taxon>
        <taxon>Pseudomonas</taxon>
    </lineage>
</organism>
<sequence>MPSPEYSLPDVLERLHHNQLALEAALMELTLLVESQGYSETGDNVRGALDAIGENTGHIKQGLARLKTQGPD</sequence>
<name>A0A423J7L3_9PSED</name>
<evidence type="ECO:0000313" key="2">
    <source>
        <dbReference type="Proteomes" id="UP000286351"/>
    </source>
</evidence>
<comment type="caution">
    <text evidence="1">The sequence shown here is derived from an EMBL/GenBank/DDBJ whole genome shotgun (WGS) entry which is preliminary data.</text>
</comment>
<dbReference type="EMBL" id="MOBO01000026">
    <property type="protein sequence ID" value="RON33692.1"/>
    <property type="molecule type" value="Genomic_DNA"/>
</dbReference>
<dbReference type="AlphaFoldDB" id="A0A423J7L3"/>
<dbReference type="Proteomes" id="UP000286351">
    <property type="component" value="Unassembled WGS sequence"/>
</dbReference>
<accession>A0A423J7L3</accession>
<protein>
    <submittedName>
        <fullName evidence="1">Uncharacterized protein</fullName>
    </submittedName>
</protein>